<organism evidence="1 2">
    <name type="scientific">Streptomyces boncukensis</name>
    <dbReference type="NCBI Taxonomy" id="2711219"/>
    <lineage>
        <taxon>Bacteria</taxon>
        <taxon>Bacillati</taxon>
        <taxon>Actinomycetota</taxon>
        <taxon>Actinomycetes</taxon>
        <taxon>Kitasatosporales</taxon>
        <taxon>Streptomycetaceae</taxon>
        <taxon>Streptomyces</taxon>
    </lineage>
</organism>
<accession>A0A6G4X5Z8</accession>
<dbReference type="Gene3D" id="6.10.140.1580">
    <property type="match status" value="1"/>
</dbReference>
<reference evidence="1 2" key="1">
    <citation type="submission" date="2020-02" db="EMBL/GenBank/DDBJ databases">
        <title>Whole-genome analyses of novel actinobacteria.</title>
        <authorList>
            <person name="Sahin N."/>
            <person name="Tatar D."/>
        </authorList>
    </citation>
    <scope>NUCLEOTIDE SEQUENCE [LARGE SCALE GENOMIC DNA]</scope>
    <source>
        <strain evidence="1 2">SB3404</strain>
    </source>
</reference>
<dbReference type="EMBL" id="JAAKZZ010000397">
    <property type="protein sequence ID" value="NGO72091.1"/>
    <property type="molecule type" value="Genomic_DNA"/>
</dbReference>
<comment type="caution">
    <text evidence="1">The sequence shown here is derived from an EMBL/GenBank/DDBJ whole genome shotgun (WGS) entry which is preliminary data.</text>
</comment>
<evidence type="ECO:0000313" key="1">
    <source>
        <dbReference type="EMBL" id="NGO72091.1"/>
    </source>
</evidence>
<feature type="non-terminal residue" evidence="1">
    <location>
        <position position="1"/>
    </location>
</feature>
<name>A0A6G4X5Z8_9ACTN</name>
<evidence type="ECO:0000313" key="2">
    <source>
        <dbReference type="Proteomes" id="UP000477722"/>
    </source>
</evidence>
<keyword evidence="2" id="KW-1185">Reference proteome</keyword>
<proteinExistence type="predicted"/>
<dbReference type="AlphaFoldDB" id="A0A6G4X5Z8"/>
<dbReference type="Proteomes" id="UP000477722">
    <property type="component" value="Unassembled WGS sequence"/>
</dbReference>
<protein>
    <submittedName>
        <fullName evidence="1">DUF397 domain-containing protein</fullName>
    </submittedName>
</protein>
<gene>
    <name evidence="1" type="ORF">G5C65_27825</name>
</gene>
<sequence>GYGEVAVAPRTVYVDDSRPALVEGFTRDTFTAMVEGVREEALAAELLTRADWERGIADLRRTAQGGGTFHYTFFKGVAVKQPRGRRGGSPPPPPGRG</sequence>